<name>A0ABS6TJF6_STRHA</name>
<reference evidence="1 2" key="1">
    <citation type="submission" date="2021-07" db="EMBL/GenBank/DDBJ databases">
        <title>Sequencing Streptomyces halstedii LGO-A4 genome an citrus endophytic actinomycete.</title>
        <authorList>
            <person name="Samborskyy M."/>
            <person name="Scott N."/>
            <person name="Deglau R."/>
            <person name="Dickens S."/>
            <person name="Oliveira L.G."/>
        </authorList>
    </citation>
    <scope>NUCLEOTIDE SEQUENCE [LARGE SCALE GENOMIC DNA]</scope>
    <source>
        <strain evidence="1 2">LGO-A4</strain>
    </source>
</reference>
<dbReference type="EMBL" id="JAHUVW010000001">
    <property type="protein sequence ID" value="MBV7668345.1"/>
    <property type="molecule type" value="Genomic_DNA"/>
</dbReference>
<sequence length="141" mass="14842">MLPQNELLGEYRYPTAPLARPGGAQAKFLAEVNAEEAERNKDLVLAEYRRYQQGEWYQAAVGRGPGGTPGVVQQHEGEQARHLGVVDGGRELPGEPDGLGGEVDVAGIAPVIHQVAQDIGGDAGVRVPLGVGVAERVGVDQ</sequence>
<evidence type="ECO:0000313" key="1">
    <source>
        <dbReference type="EMBL" id="MBV7668345.1"/>
    </source>
</evidence>
<gene>
    <name evidence="1" type="ORF">STHAL_02340</name>
</gene>
<proteinExistence type="predicted"/>
<evidence type="ECO:0000313" key="2">
    <source>
        <dbReference type="Proteomes" id="UP000735541"/>
    </source>
</evidence>
<organism evidence="1 2">
    <name type="scientific">Streptomyces halstedii</name>
    <dbReference type="NCBI Taxonomy" id="1944"/>
    <lineage>
        <taxon>Bacteria</taxon>
        <taxon>Bacillati</taxon>
        <taxon>Actinomycetota</taxon>
        <taxon>Actinomycetes</taxon>
        <taxon>Kitasatosporales</taxon>
        <taxon>Streptomycetaceae</taxon>
        <taxon>Streptomyces</taxon>
    </lineage>
</organism>
<dbReference type="Proteomes" id="UP000735541">
    <property type="component" value="Unassembled WGS sequence"/>
</dbReference>
<keyword evidence="2" id="KW-1185">Reference proteome</keyword>
<comment type="caution">
    <text evidence="1">The sequence shown here is derived from an EMBL/GenBank/DDBJ whole genome shotgun (WGS) entry which is preliminary data.</text>
</comment>
<protein>
    <submittedName>
        <fullName evidence="1">Uncharacterized protein</fullName>
    </submittedName>
</protein>
<accession>A0ABS6TJF6</accession>